<dbReference type="EMBL" id="JBHSPR010000032">
    <property type="protein sequence ID" value="MFC6020605.1"/>
    <property type="molecule type" value="Genomic_DNA"/>
</dbReference>
<dbReference type="RefSeq" id="WP_377427986.1">
    <property type="nucleotide sequence ID" value="NZ_JBHSPR010000032.1"/>
</dbReference>
<dbReference type="CDD" id="cd00093">
    <property type="entry name" value="HTH_XRE"/>
    <property type="match status" value="1"/>
</dbReference>
<dbReference type="Proteomes" id="UP001596203">
    <property type="component" value="Unassembled WGS sequence"/>
</dbReference>
<dbReference type="InterPro" id="IPR010982">
    <property type="entry name" value="Lambda_DNA-bd_dom_sf"/>
</dbReference>
<organism evidence="2 3">
    <name type="scientific">Plantactinospora solaniradicis</name>
    <dbReference type="NCBI Taxonomy" id="1723736"/>
    <lineage>
        <taxon>Bacteria</taxon>
        <taxon>Bacillati</taxon>
        <taxon>Actinomycetota</taxon>
        <taxon>Actinomycetes</taxon>
        <taxon>Micromonosporales</taxon>
        <taxon>Micromonosporaceae</taxon>
        <taxon>Plantactinospora</taxon>
    </lineage>
</organism>
<dbReference type="InterPro" id="IPR001387">
    <property type="entry name" value="Cro/C1-type_HTH"/>
</dbReference>
<gene>
    <name evidence="2" type="ORF">ACFP2T_31085</name>
</gene>
<evidence type="ECO:0000313" key="2">
    <source>
        <dbReference type="EMBL" id="MFC6020605.1"/>
    </source>
</evidence>
<dbReference type="SUPFAM" id="SSF47413">
    <property type="entry name" value="lambda repressor-like DNA-binding domains"/>
    <property type="match status" value="1"/>
</dbReference>
<comment type="caution">
    <text evidence="2">The sequence shown here is derived from an EMBL/GenBank/DDBJ whole genome shotgun (WGS) entry which is preliminary data.</text>
</comment>
<accession>A0ABW1KFS0</accession>
<proteinExistence type="predicted"/>
<evidence type="ECO:0000259" key="1">
    <source>
        <dbReference type="PROSITE" id="PS50943"/>
    </source>
</evidence>
<evidence type="ECO:0000313" key="3">
    <source>
        <dbReference type="Proteomes" id="UP001596203"/>
    </source>
</evidence>
<dbReference type="Gene3D" id="1.10.260.40">
    <property type="entry name" value="lambda repressor-like DNA-binding domains"/>
    <property type="match status" value="1"/>
</dbReference>
<dbReference type="Pfam" id="PF13560">
    <property type="entry name" value="HTH_31"/>
    <property type="match status" value="1"/>
</dbReference>
<name>A0ABW1KFS0_9ACTN</name>
<keyword evidence="3" id="KW-1185">Reference proteome</keyword>
<dbReference type="PROSITE" id="PS50943">
    <property type="entry name" value="HTH_CROC1"/>
    <property type="match status" value="1"/>
</dbReference>
<feature type="domain" description="HTH cro/C1-type" evidence="1">
    <location>
        <begin position="34"/>
        <end position="88"/>
    </location>
</feature>
<sequence>MRAILGADSDVDLGFCLTSRPQGAAIGSGFSDRLREMRVRQGLSFRRLGRLVHYSHGYLWDLETGSKRPTEAVASALDAVLGADGELSALASKSAAPQDLERNSLGQSFARRPPTELVAATSFKVMTPEPAASCSAITLTVTAGEIGIVRVVVEIRSGYITGDGSVAGFDGKE</sequence>
<dbReference type="SMART" id="SM00530">
    <property type="entry name" value="HTH_XRE"/>
    <property type="match status" value="1"/>
</dbReference>
<protein>
    <submittedName>
        <fullName evidence="2">Helix-turn-helix domain-containing protein</fullName>
    </submittedName>
</protein>
<reference evidence="3" key="1">
    <citation type="journal article" date="2019" name="Int. J. Syst. Evol. Microbiol.">
        <title>The Global Catalogue of Microorganisms (GCM) 10K type strain sequencing project: providing services to taxonomists for standard genome sequencing and annotation.</title>
        <authorList>
            <consortium name="The Broad Institute Genomics Platform"/>
            <consortium name="The Broad Institute Genome Sequencing Center for Infectious Disease"/>
            <person name="Wu L."/>
            <person name="Ma J."/>
        </authorList>
    </citation>
    <scope>NUCLEOTIDE SEQUENCE [LARGE SCALE GENOMIC DNA]</scope>
    <source>
        <strain evidence="3">ZS-35-S2</strain>
    </source>
</reference>